<evidence type="ECO:0000313" key="2">
    <source>
        <dbReference type="EMBL" id="XBY66644.1"/>
    </source>
</evidence>
<sequence length="104" mass="11670">MDWLISYRNAEGQDKSVTIRSNHLPNHKTAARCVVEHAFGDKPPRPLGNLSAMVWLASCGLEILDISLLRDDRAGQQPITFSRPGPYYRQRREAEAAQPEQPAS</sequence>
<protein>
    <submittedName>
        <fullName evidence="2">Uncharacterized protein</fullName>
    </submittedName>
</protein>
<gene>
    <name evidence="2" type="ORF">ABS648_13035</name>
</gene>
<name>A0AAU7Y9M8_9PSED</name>
<feature type="region of interest" description="Disordered" evidence="1">
    <location>
        <begin position="75"/>
        <end position="104"/>
    </location>
</feature>
<dbReference type="AlphaFoldDB" id="A0AAU7Y9M8"/>
<organism evidence="2">
    <name type="scientific">Pseudomonas solani</name>
    <dbReference type="NCBI Taxonomy" id="2731552"/>
    <lineage>
        <taxon>Bacteria</taxon>
        <taxon>Pseudomonadati</taxon>
        <taxon>Pseudomonadota</taxon>
        <taxon>Gammaproteobacteria</taxon>
        <taxon>Pseudomonadales</taxon>
        <taxon>Pseudomonadaceae</taxon>
        <taxon>Pseudomonas</taxon>
    </lineage>
</organism>
<accession>A0AAU7Y9M8</accession>
<evidence type="ECO:0000256" key="1">
    <source>
        <dbReference type="SAM" id="MobiDB-lite"/>
    </source>
</evidence>
<dbReference type="EMBL" id="CP158373">
    <property type="protein sequence ID" value="XBY66644.1"/>
    <property type="molecule type" value="Genomic_DNA"/>
</dbReference>
<dbReference type="RefSeq" id="WP_350448394.1">
    <property type="nucleotide sequence ID" value="NZ_CP158373.1"/>
</dbReference>
<proteinExistence type="predicted"/>
<reference evidence="2" key="1">
    <citation type="submission" date="2023-08" db="EMBL/GenBank/DDBJ databases">
        <title>Increased levels of nutrients transform a symbiont into a lethal pathobiont.</title>
        <authorList>
            <person name="Lachnit T."/>
            <person name="Ulrich L."/>
            <person name="Willmer F.M."/>
            <person name="Hasenbein T."/>
            <person name="Steiner L.X."/>
            <person name="Wolters M."/>
            <person name="Herbst E.M."/>
            <person name="Deines P."/>
        </authorList>
    </citation>
    <scope>NUCLEOTIDE SEQUENCE</scope>
    <source>
        <strain evidence="2">T3</strain>
    </source>
</reference>